<dbReference type="RefSeq" id="WP_060932987.1">
    <property type="nucleotide sequence ID" value="NZ_KQ960516.1"/>
</dbReference>
<dbReference type="Proteomes" id="UP000070531">
    <property type="component" value="Unassembled WGS sequence"/>
</dbReference>
<dbReference type="GO" id="GO:0009089">
    <property type="term" value="P:lysine biosynthetic process via diaminopimelate"/>
    <property type="evidence" value="ECO:0007669"/>
    <property type="project" value="TreeGrafter"/>
</dbReference>
<dbReference type="PANTHER" id="PTHR43727:SF2">
    <property type="entry name" value="GROUP IV DECARBOXYLASE"/>
    <property type="match status" value="1"/>
</dbReference>
<feature type="active site" description="Proton donor" evidence="3">
    <location>
        <position position="329"/>
    </location>
</feature>
<dbReference type="Pfam" id="PF02784">
    <property type="entry name" value="Orn_Arg_deC_N"/>
    <property type="match status" value="1"/>
</dbReference>
<gene>
    <name evidence="5" type="ORF">HMPREF1860_01241</name>
</gene>
<dbReference type="PANTHER" id="PTHR43727">
    <property type="entry name" value="DIAMINOPIMELATE DECARBOXYLASE"/>
    <property type="match status" value="1"/>
</dbReference>
<feature type="domain" description="Orn/DAP/Arg decarboxylase 2 N-terminal" evidence="4">
    <location>
        <begin position="35"/>
        <end position="266"/>
    </location>
</feature>
<dbReference type="GO" id="GO:0008836">
    <property type="term" value="F:diaminopimelate decarboxylase activity"/>
    <property type="evidence" value="ECO:0007669"/>
    <property type="project" value="TreeGrafter"/>
</dbReference>
<evidence type="ECO:0000259" key="4">
    <source>
        <dbReference type="Pfam" id="PF02784"/>
    </source>
</evidence>
<evidence type="ECO:0000256" key="3">
    <source>
        <dbReference type="PIRSR" id="PIRSR600183-50"/>
    </source>
</evidence>
<evidence type="ECO:0000313" key="6">
    <source>
        <dbReference type="Proteomes" id="UP000070531"/>
    </source>
</evidence>
<dbReference type="STRING" id="419005.HMPREF1860_01241"/>
<sequence>MEVIEKMMTISNLSTPCFILKEEELKKSIYGFKTALDTKFPNSIIGYSVKTNSLPYCLKIAKDNGCYAEVVSYHEYRLALTCGFPKNHIIYNGPMKSKDTFLDVLKHKGIVNIESFREIEWLKELSCNEIYKVGIRLNIDISKISPLDENHKEDDSRFGFSADSADFKNAIQQISEYGNVRLVGLHIHRTSKTRSVDFYKNTLTYALSVINKYNLNIEYIDLGGGYFGEMPGKPTYADYVDAFYDVLKHSNNNYKIIVEPGNAIVASAFDYICTVIDVKHHNDKNVVTTDGTRNDVDPLFHKTDYFKSFIYKKSSEKCQYKQLVGGLTCLETDRLFVLEKGETTLCLGDKIVFNRVGAYTLCLTPLFIHYFPVIYVKRGDEYCVVREEWTEKDFIMKSKY</sequence>
<dbReference type="InterPro" id="IPR029066">
    <property type="entry name" value="PLP-binding_barrel"/>
</dbReference>
<comment type="cofactor">
    <cofactor evidence="1 3">
        <name>pyridoxal 5'-phosphate</name>
        <dbReference type="ChEBI" id="CHEBI:597326"/>
    </cofactor>
</comment>
<accession>A0A134BCV8</accession>
<dbReference type="InterPro" id="IPR009006">
    <property type="entry name" value="Ala_racemase/Decarboxylase_C"/>
</dbReference>
<evidence type="ECO:0000313" key="5">
    <source>
        <dbReference type="EMBL" id="KXB77787.1"/>
    </source>
</evidence>
<evidence type="ECO:0000256" key="2">
    <source>
        <dbReference type="ARBA" id="ARBA00022898"/>
    </source>
</evidence>
<keyword evidence="2 3" id="KW-0663">Pyridoxal phosphate</keyword>
<dbReference type="Gene3D" id="2.40.37.10">
    <property type="entry name" value="Lyase, Ornithine Decarboxylase, Chain A, domain 1"/>
    <property type="match status" value="1"/>
</dbReference>
<dbReference type="InterPro" id="IPR022644">
    <property type="entry name" value="De-COase2_N"/>
</dbReference>
<comment type="caution">
    <text evidence="5">The sequence shown here is derived from an EMBL/GenBank/DDBJ whole genome shotgun (WGS) entry which is preliminary data.</text>
</comment>
<reference evidence="5 6" key="1">
    <citation type="submission" date="2016-01" db="EMBL/GenBank/DDBJ databases">
        <authorList>
            <person name="Oliw E.H."/>
        </authorList>
    </citation>
    <scope>NUCLEOTIDE SEQUENCE [LARGE SCALE GENOMIC DNA]</scope>
    <source>
        <strain evidence="5 6">DNF00307</strain>
    </source>
</reference>
<dbReference type="PRINTS" id="PR01179">
    <property type="entry name" value="ODADCRBXLASE"/>
</dbReference>
<protein>
    <submittedName>
        <fullName evidence="5">Pyridoxal-dependent decarboxylase, pyridoxal binding domain protein</fullName>
    </submittedName>
</protein>
<dbReference type="InterPro" id="IPR000183">
    <property type="entry name" value="Orn/DAP/Arg_de-COase"/>
</dbReference>
<organism evidence="5">
    <name type="scientific">Prevotella amnii</name>
    <dbReference type="NCBI Taxonomy" id="419005"/>
    <lineage>
        <taxon>Bacteria</taxon>
        <taxon>Pseudomonadati</taxon>
        <taxon>Bacteroidota</taxon>
        <taxon>Bacteroidia</taxon>
        <taxon>Bacteroidales</taxon>
        <taxon>Prevotellaceae</taxon>
        <taxon>Prevotella</taxon>
    </lineage>
</organism>
<dbReference type="SUPFAM" id="SSF50621">
    <property type="entry name" value="Alanine racemase C-terminal domain-like"/>
    <property type="match status" value="1"/>
</dbReference>
<dbReference type="Gene3D" id="3.20.20.10">
    <property type="entry name" value="Alanine racemase"/>
    <property type="match status" value="1"/>
</dbReference>
<dbReference type="EMBL" id="LSDL01000056">
    <property type="protein sequence ID" value="KXB77787.1"/>
    <property type="molecule type" value="Genomic_DNA"/>
</dbReference>
<dbReference type="PATRIC" id="fig|419005.5.peg.1247"/>
<dbReference type="SUPFAM" id="SSF51419">
    <property type="entry name" value="PLP-binding barrel"/>
    <property type="match status" value="1"/>
</dbReference>
<proteinExistence type="predicted"/>
<feature type="modified residue" description="N6-(pyridoxal phosphate)lysine" evidence="3">
    <location>
        <position position="50"/>
    </location>
</feature>
<name>A0A134BCV8_9BACT</name>
<evidence type="ECO:0000256" key="1">
    <source>
        <dbReference type="ARBA" id="ARBA00001933"/>
    </source>
</evidence>
<dbReference type="AlphaFoldDB" id="A0A134BCV8"/>